<dbReference type="PANTHER" id="PTHR42727">
    <property type="entry name" value="PHOSPHATE TRANSPORT SYSTEM PERMEASE PROTEIN"/>
    <property type="match status" value="1"/>
</dbReference>
<evidence type="ECO:0000256" key="5">
    <source>
        <dbReference type="RuleBase" id="RU363032"/>
    </source>
</evidence>
<dbReference type="PANTHER" id="PTHR42727:SF1">
    <property type="entry name" value="PHOSPHATE TRANSPORT SYSTEM PERMEASE"/>
    <property type="match status" value="1"/>
</dbReference>
<dbReference type="InterPro" id="IPR036322">
    <property type="entry name" value="WD40_repeat_dom_sf"/>
</dbReference>
<evidence type="ECO:0000259" key="6">
    <source>
        <dbReference type="PROSITE" id="PS50928"/>
    </source>
</evidence>
<feature type="transmembrane region" description="Helical" evidence="5">
    <location>
        <begin position="634"/>
        <end position="655"/>
    </location>
</feature>
<dbReference type="EMBL" id="BJTZ01000009">
    <property type="protein sequence ID" value="GEK13744.1"/>
    <property type="molecule type" value="Genomic_DNA"/>
</dbReference>
<protein>
    <submittedName>
        <fullName evidence="7">Phosphate ABC transporter permease</fullName>
    </submittedName>
</protein>
<evidence type="ECO:0000256" key="3">
    <source>
        <dbReference type="ARBA" id="ARBA00022989"/>
    </source>
</evidence>
<feature type="transmembrane region" description="Helical" evidence="5">
    <location>
        <begin position="20"/>
        <end position="46"/>
    </location>
</feature>
<gene>
    <name evidence="7" type="primary">pstC</name>
    <name evidence="7" type="ORF">AFI02nite_17800</name>
</gene>
<dbReference type="SUPFAM" id="SSF161098">
    <property type="entry name" value="MetI-like"/>
    <property type="match status" value="2"/>
</dbReference>
<feature type="transmembrane region" description="Helical" evidence="5">
    <location>
        <begin position="475"/>
        <end position="496"/>
    </location>
</feature>
<comment type="similarity">
    <text evidence="5">Belongs to the binding-protein-dependent transport system permease family.</text>
</comment>
<name>A0A510UGI5_ALIFS</name>
<dbReference type="CDD" id="cd06261">
    <property type="entry name" value="TM_PBP2"/>
    <property type="match status" value="1"/>
</dbReference>
<dbReference type="Pfam" id="PF00528">
    <property type="entry name" value="BPD_transp_1"/>
    <property type="match status" value="1"/>
</dbReference>
<dbReference type="InterPro" id="IPR000515">
    <property type="entry name" value="MetI-like"/>
</dbReference>
<dbReference type="GO" id="GO:0005886">
    <property type="term" value="C:plasma membrane"/>
    <property type="evidence" value="ECO:0007669"/>
    <property type="project" value="UniProtKB-SubCell"/>
</dbReference>
<dbReference type="RefSeq" id="WP_146863835.1">
    <property type="nucleotide sequence ID" value="NZ_BJTZ01000009.1"/>
</dbReference>
<keyword evidence="5" id="KW-0813">Transport</keyword>
<dbReference type="InterPro" id="IPR035906">
    <property type="entry name" value="MetI-like_sf"/>
</dbReference>
<dbReference type="PROSITE" id="PS50928">
    <property type="entry name" value="ABC_TM1"/>
    <property type="match status" value="1"/>
</dbReference>
<keyword evidence="2 5" id="KW-0812">Transmembrane</keyword>
<dbReference type="Proteomes" id="UP000321787">
    <property type="component" value="Unassembled WGS sequence"/>
</dbReference>
<comment type="subcellular location">
    <subcellularLocation>
        <location evidence="1 5">Cell membrane</location>
        <topology evidence="1 5">Multi-pass membrane protein</topology>
    </subcellularLocation>
</comment>
<feature type="transmembrane region" description="Helical" evidence="5">
    <location>
        <begin position="538"/>
        <end position="555"/>
    </location>
</feature>
<evidence type="ECO:0000256" key="2">
    <source>
        <dbReference type="ARBA" id="ARBA00022692"/>
    </source>
</evidence>
<comment type="caution">
    <text evidence="7">The sequence shown here is derived from an EMBL/GenBank/DDBJ whole genome shotgun (WGS) entry which is preliminary data.</text>
</comment>
<dbReference type="SUPFAM" id="SSF50978">
    <property type="entry name" value="WD40 repeat-like"/>
    <property type="match status" value="1"/>
</dbReference>
<feature type="transmembrane region" description="Helical" evidence="5">
    <location>
        <begin position="502"/>
        <end position="526"/>
    </location>
</feature>
<evidence type="ECO:0000256" key="4">
    <source>
        <dbReference type="ARBA" id="ARBA00023136"/>
    </source>
</evidence>
<evidence type="ECO:0000313" key="8">
    <source>
        <dbReference type="Proteomes" id="UP000321787"/>
    </source>
</evidence>
<dbReference type="Gene3D" id="1.10.3720.10">
    <property type="entry name" value="MetI-like"/>
    <property type="match status" value="2"/>
</dbReference>
<dbReference type="AlphaFoldDB" id="A0A510UGI5"/>
<accession>A0A510UGI5</accession>
<feature type="transmembrane region" description="Helical" evidence="5">
    <location>
        <begin position="440"/>
        <end position="463"/>
    </location>
</feature>
<dbReference type="GO" id="GO:0055085">
    <property type="term" value="P:transmembrane transport"/>
    <property type="evidence" value="ECO:0007669"/>
    <property type="project" value="InterPro"/>
</dbReference>
<evidence type="ECO:0000313" key="7">
    <source>
        <dbReference type="EMBL" id="GEK13744.1"/>
    </source>
</evidence>
<keyword evidence="4 5" id="KW-0472">Membrane</keyword>
<keyword evidence="3 5" id="KW-1133">Transmembrane helix</keyword>
<feature type="transmembrane region" description="Helical" evidence="5">
    <location>
        <begin position="700"/>
        <end position="721"/>
    </location>
</feature>
<feature type="transmembrane region" description="Helical" evidence="5">
    <location>
        <begin position="586"/>
        <end position="605"/>
    </location>
</feature>
<proteinExistence type="inferred from homology"/>
<evidence type="ECO:0000256" key="1">
    <source>
        <dbReference type="ARBA" id="ARBA00004651"/>
    </source>
</evidence>
<organism evidence="7 8">
    <name type="scientific">Aliivibrio fischeri</name>
    <name type="common">Vibrio fischeri</name>
    <dbReference type="NCBI Taxonomy" id="668"/>
    <lineage>
        <taxon>Bacteria</taxon>
        <taxon>Pseudomonadati</taxon>
        <taxon>Pseudomonadota</taxon>
        <taxon>Gammaproteobacteria</taxon>
        <taxon>Vibrionales</taxon>
        <taxon>Vibrionaceae</taxon>
        <taxon>Aliivibrio</taxon>
    </lineage>
</organism>
<sequence>MAYAKPNQRARDKQRRVVDLIMRVWVKSSGVGIIAALLLICFYLLAVISPIFTSVNVEPINQYKTKYTHATLAIGSDEQGKMVYRIDESGKVQFIDLLNKRQVSEQQIISNPTAFTTTIESQDWFAFGDEKGRVQFAQIGFQTNYSKGNRQLIPYVESFVPFPSLQLDENKKALTQLALSLTPNEGVVLGKTEDNRLLGLELDASINQMTGETLWEAIPIHFNGTNKVKNLLSMVITPNNDFLYLLYQHELQVWSLSEHQASLRESIPLKESAQKLTLLAGAHSVLVQFDNGSFSQWFDTINNEKRSLTLIRTFNFDAPIELLSPEVYRKGVSVIDEKGNLTLIHTTTEKALFTQHVFNDSVLAATQPPNGEKLIVLTQSGWQCFNVTNPHPEVSMQSVFGKVWYEGYPEPAYIWQSTAANDDFESKFSLMPLAFGTLKAAFYALIFAGPIAIGSAIYTAYFMSANVRRYVKPTIEIMEALPTVIIGLLAGIWLAPIVENNLIAVFSILVFFPLSMIIIAFVWHILPAHIMRKLPRGQHAILLIPALVVIGYFTFKYGYVIEDWLFGGDLRNYLGDNGVGYDQRNALVVGIAMGAAIIPTIYTIAEDAIFSVPKHLSEGSLALGATQWQTLTKVVLLTASPGIFSAVMMGLGRAVGETMIVLMATGNTPIMDGNILEGMRTLAANIAIEMPESEMGSTHFRMLFLAAFLLFVFTFFVNSLAEWIRQGLREKYRSL</sequence>
<reference evidence="7 8" key="1">
    <citation type="submission" date="2019-07" db="EMBL/GenBank/DDBJ databases">
        <title>Whole genome shotgun sequence of Aliivibrio fischeri NBRC 101058.</title>
        <authorList>
            <person name="Hosoyama A."/>
            <person name="Uohara A."/>
            <person name="Ohji S."/>
            <person name="Ichikawa N."/>
        </authorList>
    </citation>
    <scope>NUCLEOTIDE SEQUENCE [LARGE SCALE GENOMIC DNA]</scope>
    <source>
        <strain evidence="7 8">NBRC 101058</strain>
    </source>
</reference>
<feature type="domain" description="ABC transmembrane type-1" evidence="6">
    <location>
        <begin position="434"/>
        <end position="721"/>
    </location>
</feature>